<dbReference type="Pfam" id="PF00144">
    <property type="entry name" value="Beta-lactamase"/>
    <property type="match status" value="1"/>
</dbReference>
<dbReference type="InterPro" id="IPR050491">
    <property type="entry name" value="AmpC-like"/>
</dbReference>
<evidence type="ECO:0000259" key="1">
    <source>
        <dbReference type="Pfam" id="PF00144"/>
    </source>
</evidence>
<dbReference type="PANTHER" id="PTHR46825">
    <property type="entry name" value="D-ALANYL-D-ALANINE-CARBOXYPEPTIDASE/ENDOPEPTIDASE AMPH"/>
    <property type="match status" value="1"/>
</dbReference>
<keyword evidence="3" id="KW-1185">Reference proteome</keyword>
<protein>
    <submittedName>
        <fullName evidence="2">Beta-lactamase family protein</fullName>
    </submittedName>
</protein>
<name>A0A931F6G6_9FIRM</name>
<dbReference type="Proteomes" id="UP000621436">
    <property type="component" value="Unassembled WGS sequence"/>
</dbReference>
<dbReference type="EMBL" id="JADPIE010000003">
    <property type="protein sequence ID" value="MBF8436900.1"/>
    <property type="molecule type" value="Genomic_DNA"/>
</dbReference>
<dbReference type="InterPro" id="IPR001466">
    <property type="entry name" value="Beta-lactam-related"/>
</dbReference>
<gene>
    <name evidence="2" type="ORF">I0Q91_07420</name>
</gene>
<dbReference type="AlphaFoldDB" id="A0A931F6G6"/>
<dbReference type="SUPFAM" id="SSF56601">
    <property type="entry name" value="beta-lactamase/transpeptidase-like"/>
    <property type="match status" value="1"/>
</dbReference>
<sequence length="354" mass="39854">MPVMIKDQVFEKSLFKMAKKNNVYGAIFAVENGDSSISWKGSAGNLSQDDKYFIASVTKLYITAVLLILREKKLLSFTDRITEYFPESLIGGIHILDGVDYTGEITVAHLMSNTSGLPDYFYYQKPKGEAASGLLAGGDEAWPFERVINQVKSLKPKFKPGKKGKVFYSDTNYQLLGAIIEKVTDMNIADVFDEFIFKPLSLVKTYAYTDINDTEPVPFYYKREQIFAPNYMASVTAEGGIVSTAAETMKFLKAFFNGFFFPEDLILELKSNWNMIYFPGQFYYGLGLEKLWTPRFMTSMKSVGEILGFWGQTGSFAFYNPDNDLYFTGTVNQASGMAHSAAYKAIINVITSYK</sequence>
<reference evidence="2" key="1">
    <citation type="submission" date="2020-11" db="EMBL/GenBank/DDBJ databases">
        <title>Halonatronomonas betainensis gen. nov., sp. nov. a novel haloalkaliphilic representative of the family Halanaerobiacae capable of betaine degradation.</title>
        <authorList>
            <person name="Boltyanskaya Y."/>
            <person name="Kevbrin V."/>
            <person name="Detkova E."/>
            <person name="Grouzdev D.S."/>
            <person name="Koziaeva V."/>
            <person name="Zhilina T."/>
        </authorList>
    </citation>
    <scope>NUCLEOTIDE SEQUENCE</scope>
    <source>
        <strain evidence="2">Z-7014</strain>
    </source>
</reference>
<comment type="caution">
    <text evidence="2">The sequence shown here is derived from an EMBL/GenBank/DDBJ whole genome shotgun (WGS) entry which is preliminary data.</text>
</comment>
<dbReference type="PANTHER" id="PTHR46825:SF9">
    <property type="entry name" value="BETA-LACTAMASE-RELATED DOMAIN-CONTAINING PROTEIN"/>
    <property type="match status" value="1"/>
</dbReference>
<proteinExistence type="predicted"/>
<dbReference type="InterPro" id="IPR012338">
    <property type="entry name" value="Beta-lactam/transpept-like"/>
</dbReference>
<feature type="domain" description="Beta-lactamase-related" evidence="1">
    <location>
        <begin position="21"/>
        <end position="339"/>
    </location>
</feature>
<evidence type="ECO:0000313" key="3">
    <source>
        <dbReference type="Proteomes" id="UP000621436"/>
    </source>
</evidence>
<dbReference type="RefSeq" id="WP_270453822.1">
    <property type="nucleotide sequence ID" value="NZ_JADPIE010000003.1"/>
</dbReference>
<accession>A0A931F6G6</accession>
<organism evidence="2 3">
    <name type="scientific">Halonatronomonas betaini</name>
    <dbReference type="NCBI Taxonomy" id="2778430"/>
    <lineage>
        <taxon>Bacteria</taxon>
        <taxon>Bacillati</taxon>
        <taxon>Bacillota</taxon>
        <taxon>Clostridia</taxon>
        <taxon>Halanaerobiales</taxon>
        <taxon>Halarsenatibacteraceae</taxon>
        <taxon>Halonatronomonas</taxon>
    </lineage>
</organism>
<dbReference type="Gene3D" id="3.40.710.10">
    <property type="entry name" value="DD-peptidase/beta-lactamase superfamily"/>
    <property type="match status" value="1"/>
</dbReference>
<evidence type="ECO:0000313" key="2">
    <source>
        <dbReference type="EMBL" id="MBF8436900.1"/>
    </source>
</evidence>